<evidence type="ECO:0000313" key="2">
    <source>
        <dbReference type="EMBL" id="RCI15818.1"/>
    </source>
</evidence>
<accession>A0A367LN24</accession>
<feature type="region of interest" description="Disordered" evidence="1">
    <location>
        <begin position="1"/>
        <end position="42"/>
    </location>
</feature>
<dbReference type="AlphaFoldDB" id="A0A367LN24"/>
<keyword evidence="3" id="KW-1185">Reference proteome</keyword>
<evidence type="ECO:0000313" key="3">
    <source>
        <dbReference type="Proteomes" id="UP000253664"/>
    </source>
</evidence>
<name>A0A367LN24_9HYPO</name>
<gene>
    <name evidence="2" type="ORF">L249_3287</name>
</gene>
<feature type="non-terminal residue" evidence="2">
    <location>
        <position position="92"/>
    </location>
</feature>
<sequence>MVDRPIEYKDKENNNNNTKNKKSKKLWPPRRDRQREREPPRTAFQVTDGYLDLALLVCTVTETEVLGPQQLGEGEASLVVSEGEAANASSLW</sequence>
<comment type="caution">
    <text evidence="2">The sequence shown here is derived from an EMBL/GenBank/DDBJ whole genome shotgun (WGS) entry which is preliminary data.</text>
</comment>
<protein>
    <submittedName>
        <fullName evidence="2">Uncharacterized protein</fullName>
    </submittedName>
</protein>
<evidence type="ECO:0000256" key="1">
    <source>
        <dbReference type="SAM" id="MobiDB-lite"/>
    </source>
</evidence>
<proteinExistence type="predicted"/>
<dbReference type="EMBL" id="LKCN02000001">
    <property type="protein sequence ID" value="RCI15818.1"/>
    <property type="molecule type" value="Genomic_DNA"/>
</dbReference>
<feature type="compositionally biased region" description="Basic and acidic residues" evidence="1">
    <location>
        <begin position="29"/>
        <end position="40"/>
    </location>
</feature>
<feature type="compositionally biased region" description="Basic and acidic residues" evidence="1">
    <location>
        <begin position="1"/>
        <end position="13"/>
    </location>
</feature>
<feature type="compositionally biased region" description="Basic residues" evidence="1">
    <location>
        <begin position="19"/>
        <end position="28"/>
    </location>
</feature>
<dbReference type="Proteomes" id="UP000253664">
    <property type="component" value="Unassembled WGS sequence"/>
</dbReference>
<reference evidence="2 3" key="1">
    <citation type="journal article" date="2015" name="BMC Genomics">
        <title>Insights from the genome of Ophiocordyceps polyrhachis-furcata to pathogenicity and host specificity in insect fungi.</title>
        <authorList>
            <person name="Wichadakul D."/>
            <person name="Kobmoo N."/>
            <person name="Ingsriswang S."/>
            <person name="Tangphatsornruang S."/>
            <person name="Chantasingh D."/>
            <person name="Luangsa-ard J.J."/>
            <person name="Eurwilaichitr L."/>
        </authorList>
    </citation>
    <scope>NUCLEOTIDE SEQUENCE [LARGE SCALE GENOMIC DNA]</scope>
    <source>
        <strain evidence="2 3">BCC 54312</strain>
    </source>
</reference>
<organism evidence="2 3">
    <name type="scientific">Ophiocordyceps polyrhachis-furcata BCC 54312</name>
    <dbReference type="NCBI Taxonomy" id="1330021"/>
    <lineage>
        <taxon>Eukaryota</taxon>
        <taxon>Fungi</taxon>
        <taxon>Dikarya</taxon>
        <taxon>Ascomycota</taxon>
        <taxon>Pezizomycotina</taxon>
        <taxon>Sordariomycetes</taxon>
        <taxon>Hypocreomycetidae</taxon>
        <taxon>Hypocreales</taxon>
        <taxon>Ophiocordycipitaceae</taxon>
        <taxon>Ophiocordyceps</taxon>
    </lineage>
</organism>